<dbReference type="InterPro" id="IPR036638">
    <property type="entry name" value="HLH_DNA-bd_sf"/>
</dbReference>
<dbReference type="GO" id="GO:0000978">
    <property type="term" value="F:RNA polymerase II cis-regulatory region sequence-specific DNA binding"/>
    <property type="evidence" value="ECO:0007669"/>
    <property type="project" value="TreeGrafter"/>
</dbReference>
<dbReference type="AlphaFoldDB" id="A0A0W0EUT5"/>
<evidence type="ECO:0000256" key="1">
    <source>
        <dbReference type="ARBA" id="ARBA00004123"/>
    </source>
</evidence>
<keyword evidence="4" id="KW-0804">Transcription</keyword>
<name>A0A0W0EUT5_MONRR</name>
<feature type="region of interest" description="Disordered" evidence="6">
    <location>
        <begin position="392"/>
        <end position="434"/>
    </location>
</feature>
<dbReference type="InterPro" id="IPR052207">
    <property type="entry name" value="Max-like/E-box_TFs"/>
</dbReference>
<feature type="compositionally biased region" description="Basic and acidic residues" evidence="6">
    <location>
        <begin position="412"/>
        <end position="422"/>
    </location>
</feature>
<dbReference type="Gene3D" id="4.10.280.10">
    <property type="entry name" value="Helix-loop-helix DNA-binding domain"/>
    <property type="match status" value="1"/>
</dbReference>
<dbReference type="PANTHER" id="PTHR15741">
    <property type="entry name" value="BASIC HELIX-LOOP-HELIX ZIP TRANSCRIPTION FACTOR"/>
    <property type="match status" value="1"/>
</dbReference>
<dbReference type="PANTHER" id="PTHR15741:SF27">
    <property type="entry name" value="TRANSCRIPTION FACTOR AP-4"/>
    <property type="match status" value="1"/>
</dbReference>
<comment type="caution">
    <text evidence="8">The sequence shown here is derived from an EMBL/GenBank/DDBJ whole genome shotgun (WGS) entry which is preliminary data.</text>
</comment>
<feature type="region of interest" description="Disordered" evidence="6">
    <location>
        <begin position="70"/>
        <end position="294"/>
    </location>
</feature>
<dbReference type="GO" id="GO:0005634">
    <property type="term" value="C:nucleus"/>
    <property type="evidence" value="ECO:0007669"/>
    <property type="project" value="UniProtKB-SubCell"/>
</dbReference>
<keyword evidence="2" id="KW-0805">Transcription regulation</keyword>
<dbReference type="Proteomes" id="UP000054988">
    <property type="component" value="Unassembled WGS sequence"/>
</dbReference>
<feature type="compositionally biased region" description="Basic residues" evidence="6">
    <location>
        <begin position="332"/>
        <end position="342"/>
    </location>
</feature>
<evidence type="ECO:0000256" key="6">
    <source>
        <dbReference type="SAM" id="MobiDB-lite"/>
    </source>
</evidence>
<keyword evidence="3" id="KW-0238">DNA-binding</keyword>
<accession>A0A0W0EUT5</accession>
<feature type="compositionally biased region" description="Low complexity" evidence="6">
    <location>
        <begin position="70"/>
        <end position="82"/>
    </location>
</feature>
<protein>
    <recommendedName>
        <fullName evidence="7">BHLH domain-containing protein</fullName>
    </recommendedName>
</protein>
<proteinExistence type="predicted"/>
<feature type="compositionally biased region" description="Low complexity" evidence="6">
    <location>
        <begin position="149"/>
        <end position="226"/>
    </location>
</feature>
<evidence type="ECO:0000256" key="2">
    <source>
        <dbReference type="ARBA" id="ARBA00023015"/>
    </source>
</evidence>
<feature type="compositionally biased region" description="Polar residues" evidence="6">
    <location>
        <begin position="87"/>
        <end position="115"/>
    </location>
</feature>
<feature type="domain" description="BHLH" evidence="7">
    <location>
        <begin position="281"/>
        <end position="376"/>
    </location>
</feature>
<gene>
    <name evidence="8" type="ORF">WG66_19631</name>
</gene>
<sequence>MSNLLSATETHEFHSFLTSIDYAASSDVRNSSLSEWSTYQSDHSGMLPEVPHAKGKEALARATKDLMSLDSNSWSSPSSTSSHFQHRTYSYGPQSSQPPQYGYDHSQSSSQNPLFQPQHHRHPIQQAPFPYPSKLNSAPLVSSHHSHPEPSGSSHHVPHPISIAPIHTLSAGANSGSSSSLRPYNTVSSPPTTSSSNSSYSFTGSSSGLNNGSSSATIPSPPSSESVKANATSEGTSSNKRPLDSTSVTNSANKRPRPSPPSATMNGTITPNKSTLLSPSQKKANHIQSEQKRRANIRRGYEALCETVPALREAIRLEEEVQVNAQNGARKANGRAKRGRGRGKVDEGTGEKIDGRAGPRSENIVLGKTIDYINELLNDRQVLLARLERARSALAPDHPSLQTPNTPPLWEQEWRGGSGKDADADEEDDEDDEE</sequence>
<feature type="compositionally biased region" description="Polar residues" evidence="6">
    <location>
        <begin position="262"/>
        <end position="288"/>
    </location>
</feature>
<keyword evidence="5" id="KW-0539">Nucleus</keyword>
<evidence type="ECO:0000313" key="9">
    <source>
        <dbReference type="Proteomes" id="UP000054988"/>
    </source>
</evidence>
<dbReference type="SUPFAM" id="SSF47459">
    <property type="entry name" value="HLH, helix-loop-helix DNA-binding domain"/>
    <property type="match status" value="1"/>
</dbReference>
<dbReference type="eggNOG" id="ENOG502S7SS">
    <property type="taxonomic scope" value="Eukaryota"/>
</dbReference>
<evidence type="ECO:0000259" key="7">
    <source>
        <dbReference type="PROSITE" id="PS50888"/>
    </source>
</evidence>
<feature type="compositionally biased region" description="Basic and acidic residues" evidence="6">
    <location>
        <begin position="343"/>
        <end position="356"/>
    </location>
</feature>
<comment type="subcellular location">
    <subcellularLocation>
        <location evidence="1">Nucleus</location>
    </subcellularLocation>
</comment>
<dbReference type="PROSITE" id="PS50888">
    <property type="entry name" value="BHLH"/>
    <property type="match status" value="1"/>
</dbReference>
<dbReference type="GO" id="GO:0000981">
    <property type="term" value="F:DNA-binding transcription factor activity, RNA polymerase II-specific"/>
    <property type="evidence" value="ECO:0007669"/>
    <property type="project" value="TreeGrafter"/>
</dbReference>
<evidence type="ECO:0000256" key="5">
    <source>
        <dbReference type="ARBA" id="ARBA00023242"/>
    </source>
</evidence>
<evidence type="ECO:0000256" key="3">
    <source>
        <dbReference type="ARBA" id="ARBA00023125"/>
    </source>
</evidence>
<evidence type="ECO:0000313" key="8">
    <source>
        <dbReference type="EMBL" id="KTB27844.1"/>
    </source>
</evidence>
<dbReference type="InterPro" id="IPR011598">
    <property type="entry name" value="bHLH_dom"/>
</dbReference>
<dbReference type="GO" id="GO:0046983">
    <property type="term" value="F:protein dimerization activity"/>
    <property type="evidence" value="ECO:0007669"/>
    <property type="project" value="InterPro"/>
</dbReference>
<feature type="region of interest" description="Disordered" evidence="6">
    <location>
        <begin position="328"/>
        <end position="356"/>
    </location>
</feature>
<feature type="compositionally biased region" description="Polar residues" evidence="6">
    <location>
        <begin position="227"/>
        <end position="253"/>
    </location>
</feature>
<dbReference type="EMBL" id="LATX01002519">
    <property type="protein sequence ID" value="KTB27844.1"/>
    <property type="molecule type" value="Genomic_DNA"/>
</dbReference>
<organism evidence="8 9">
    <name type="scientific">Moniliophthora roreri</name>
    <name type="common">Frosty pod rot fungus</name>
    <name type="synonym">Monilia roreri</name>
    <dbReference type="NCBI Taxonomy" id="221103"/>
    <lineage>
        <taxon>Eukaryota</taxon>
        <taxon>Fungi</taxon>
        <taxon>Dikarya</taxon>
        <taxon>Basidiomycota</taxon>
        <taxon>Agaricomycotina</taxon>
        <taxon>Agaricomycetes</taxon>
        <taxon>Agaricomycetidae</taxon>
        <taxon>Agaricales</taxon>
        <taxon>Marasmiineae</taxon>
        <taxon>Marasmiaceae</taxon>
        <taxon>Moniliophthora</taxon>
    </lineage>
</organism>
<reference evidence="8 9" key="1">
    <citation type="submission" date="2015-12" db="EMBL/GenBank/DDBJ databases">
        <title>Draft genome sequence of Moniliophthora roreri, the causal agent of frosty pod rot of cacao.</title>
        <authorList>
            <person name="Aime M.C."/>
            <person name="Diaz-Valderrama J.R."/>
            <person name="Kijpornyongpan T."/>
            <person name="Phillips-Mora W."/>
        </authorList>
    </citation>
    <scope>NUCLEOTIDE SEQUENCE [LARGE SCALE GENOMIC DNA]</scope>
    <source>
        <strain evidence="8 9">MCA 2952</strain>
    </source>
</reference>
<feature type="compositionally biased region" description="Acidic residues" evidence="6">
    <location>
        <begin position="423"/>
        <end position="434"/>
    </location>
</feature>
<evidence type="ECO:0000256" key="4">
    <source>
        <dbReference type="ARBA" id="ARBA00023163"/>
    </source>
</evidence>